<dbReference type="InterPro" id="IPR051908">
    <property type="entry name" value="Ribosomal_N-acetyltransferase"/>
</dbReference>
<dbReference type="Gene3D" id="3.40.630.30">
    <property type="match status" value="1"/>
</dbReference>
<dbReference type="OrthoDB" id="9132139at2"/>
<accession>A0A543EEX5</accession>
<comment type="caution">
    <text evidence="2">The sequence shown here is derived from an EMBL/GenBank/DDBJ whole genome shotgun (WGS) entry which is preliminary data.</text>
</comment>
<dbReference type="RefSeq" id="WP_141896119.1">
    <property type="nucleotide sequence ID" value="NZ_BAABLH010000006.1"/>
</dbReference>
<protein>
    <submittedName>
        <fullName evidence="2">RimJ/RimL family protein N-acetyltransferase</fullName>
    </submittedName>
</protein>
<evidence type="ECO:0000259" key="1">
    <source>
        <dbReference type="PROSITE" id="PS51186"/>
    </source>
</evidence>
<feature type="domain" description="N-acetyltransferase" evidence="1">
    <location>
        <begin position="15"/>
        <end position="171"/>
    </location>
</feature>
<reference evidence="2 3" key="1">
    <citation type="submission" date="2019-06" db="EMBL/GenBank/DDBJ databases">
        <title>Sequencing the genomes of 1000 actinobacteria strains.</title>
        <authorList>
            <person name="Klenk H.-P."/>
        </authorList>
    </citation>
    <scope>NUCLEOTIDE SEQUENCE [LARGE SCALE GENOMIC DNA]</scope>
    <source>
        <strain evidence="2 3">DSM 105492</strain>
    </source>
</reference>
<proteinExistence type="predicted"/>
<dbReference type="Proteomes" id="UP000320235">
    <property type="component" value="Unassembled WGS sequence"/>
</dbReference>
<dbReference type="SUPFAM" id="SSF55729">
    <property type="entry name" value="Acyl-CoA N-acyltransferases (Nat)"/>
    <property type="match status" value="1"/>
</dbReference>
<dbReference type="GO" id="GO:0005737">
    <property type="term" value="C:cytoplasm"/>
    <property type="evidence" value="ECO:0007669"/>
    <property type="project" value="TreeGrafter"/>
</dbReference>
<dbReference type="InterPro" id="IPR000182">
    <property type="entry name" value="GNAT_dom"/>
</dbReference>
<keyword evidence="3" id="KW-1185">Reference proteome</keyword>
<dbReference type="PROSITE" id="PS51186">
    <property type="entry name" value="GNAT"/>
    <property type="match status" value="1"/>
</dbReference>
<dbReference type="GO" id="GO:1990189">
    <property type="term" value="F:protein N-terminal-serine acetyltransferase activity"/>
    <property type="evidence" value="ECO:0007669"/>
    <property type="project" value="TreeGrafter"/>
</dbReference>
<keyword evidence="2" id="KW-0808">Transferase</keyword>
<dbReference type="Pfam" id="PF13302">
    <property type="entry name" value="Acetyltransf_3"/>
    <property type="match status" value="1"/>
</dbReference>
<dbReference type="GO" id="GO:0008999">
    <property type="term" value="F:protein-N-terminal-alanine acetyltransferase activity"/>
    <property type="evidence" value="ECO:0007669"/>
    <property type="project" value="TreeGrafter"/>
</dbReference>
<gene>
    <name evidence="2" type="ORF">FB391_3274</name>
</gene>
<dbReference type="PANTHER" id="PTHR43441:SF11">
    <property type="entry name" value="RIBOSOMAL-PROTEIN-SERINE ACETYLTRANSFERASE"/>
    <property type="match status" value="1"/>
</dbReference>
<sequence length="197" mass="22409">MTLDWEFHPLVGERVTLDLLRPDDLDDLAALQGDPDVCRYLLYETRSREQVAEILERDAAATRLAAKGDYLQPAIRSETGRFIGTMYFELHSVEDRTAEIGWILAPHAQGHGYATEAARLLLALAFDELGLHRVQAELDPRNTASVRMCERLGMRHEGHFVEHMWLKGEWTDTGHYALLEREWQAARGSEIAPRSDA</sequence>
<dbReference type="PANTHER" id="PTHR43441">
    <property type="entry name" value="RIBOSOMAL-PROTEIN-SERINE ACETYLTRANSFERASE"/>
    <property type="match status" value="1"/>
</dbReference>
<dbReference type="EMBL" id="VFPE01000006">
    <property type="protein sequence ID" value="TQM20140.1"/>
    <property type="molecule type" value="Genomic_DNA"/>
</dbReference>
<evidence type="ECO:0000313" key="3">
    <source>
        <dbReference type="Proteomes" id="UP000320235"/>
    </source>
</evidence>
<name>A0A543EEX5_9MICO</name>
<dbReference type="InterPro" id="IPR016181">
    <property type="entry name" value="Acyl_CoA_acyltransferase"/>
</dbReference>
<dbReference type="AlphaFoldDB" id="A0A543EEX5"/>
<organism evidence="2 3">
    <name type="scientific">Microbacterium kyungheense</name>
    <dbReference type="NCBI Taxonomy" id="1263636"/>
    <lineage>
        <taxon>Bacteria</taxon>
        <taxon>Bacillati</taxon>
        <taxon>Actinomycetota</taxon>
        <taxon>Actinomycetes</taxon>
        <taxon>Micrococcales</taxon>
        <taxon>Microbacteriaceae</taxon>
        <taxon>Microbacterium</taxon>
    </lineage>
</organism>
<evidence type="ECO:0000313" key="2">
    <source>
        <dbReference type="EMBL" id="TQM20140.1"/>
    </source>
</evidence>